<dbReference type="Pfam" id="PF07519">
    <property type="entry name" value="Tannase"/>
    <property type="match status" value="2"/>
</dbReference>
<comment type="caution">
    <text evidence="8">The sequence shown here is derived from an EMBL/GenBank/DDBJ whole genome shotgun (WGS) entry which is preliminary data.</text>
</comment>
<evidence type="ECO:0000256" key="6">
    <source>
        <dbReference type="ARBA" id="ARBA00022837"/>
    </source>
</evidence>
<dbReference type="SUPFAM" id="SSF53474">
    <property type="entry name" value="alpha/beta-Hydrolases"/>
    <property type="match status" value="1"/>
</dbReference>
<dbReference type="InterPro" id="IPR011118">
    <property type="entry name" value="Tannase/feruloyl_esterase"/>
</dbReference>
<evidence type="ECO:0000256" key="2">
    <source>
        <dbReference type="ARBA" id="ARBA00022487"/>
    </source>
</evidence>
<dbReference type="Proteomes" id="UP001264340">
    <property type="component" value="Unassembled WGS sequence"/>
</dbReference>
<keyword evidence="5 8" id="KW-0378">Hydrolase</keyword>
<evidence type="ECO:0000256" key="4">
    <source>
        <dbReference type="ARBA" id="ARBA00022729"/>
    </source>
</evidence>
<dbReference type="Gene3D" id="3.40.50.1820">
    <property type="entry name" value="alpha/beta hydrolase"/>
    <property type="match status" value="1"/>
</dbReference>
<accession>A0ABU1M1D4</accession>
<evidence type="ECO:0000256" key="3">
    <source>
        <dbReference type="ARBA" id="ARBA00022723"/>
    </source>
</evidence>
<protein>
    <submittedName>
        <fullName evidence="8">Feruloyl esterase</fullName>
        <ecNumber evidence="8">3.1.1.73</ecNumber>
    </submittedName>
</protein>
<evidence type="ECO:0000313" key="8">
    <source>
        <dbReference type="EMBL" id="MDR6412803.1"/>
    </source>
</evidence>
<evidence type="ECO:0000313" key="9">
    <source>
        <dbReference type="Proteomes" id="UP001264340"/>
    </source>
</evidence>
<dbReference type="InterPro" id="IPR029058">
    <property type="entry name" value="AB_hydrolase_fold"/>
</dbReference>
<dbReference type="EMBL" id="JAVDRP010000024">
    <property type="protein sequence ID" value="MDR6412803.1"/>
    <property type="molecule type" value="Genomic_DNA"/>
</dbReference>
<proteinExistence type="inferred from homology"/>
<dbReference type="PANTHER" id="PTHR33938:SF15">
    <property type="entry name" value="FERULOYL ESTERASE B-RELATED"/>
    <property type="match status" value="1"/>
</dbReference>
<keyword evidence="2" id="KW-0719">Serine esterase</keyword>
<keyword evidence="3" id="KW-0479">Metal-binding</keyword>
<reference evidence="8 9" key="1">
    <citation type="submission" date="2023-07" db="EMBL/GenBank/DDBJ databases">
        <title>Sorghum-associated microbial communities from plants grown in Nebraska, USA.</title>
        <authorList>
            <person name="Schachtman D."/>
        </authorList>
    </citation>
    <scope>NUCLEOTIDE SEQUENCE [LARGE SCALE GENOMIC DNA]</scope>
    <source>
        <strain evidence="8 9">DS1316</strain>
    </source>
</reference>
<sequence length="505" mass="52456">MKPPVSGAFATGVAGLVVSLFVAGCGDSASGPATTSFPATADRSACAGLVGSSFGPATVTAASIVAASGVTPEYCSVVAGVTGNTVGFQMEAYLPTTWAGDLVHGGGGGLDGSLPNGNALWNSRQPLQDQSVFIGSNGGRNDPNGTGTGLTNDQELMDYSYAAIGDTYTFGRALIKSYYKRDPAYKYFVGCSRGGVEAAVAAQTYPDNYDGVISQAPALPFLGFVIRAASQNSLTAMSNDDWTKINSAYVAQCDALDGVTDGIVSNPSACKFDPASVSNWSTVQLQAIRSLYSDMVLSDGTTVAYKLGFGPQQLGYGNLNMYQAMGSIGAAWEQYVAYRGSSYDPAAFNLDADWQRLVSASAPYHLEVDPAAVAAFLKKGKKILFYQGTDDAALSVDATANWYQHVASLAGSSGANAQMRLFPGVGHCGYTGPTMKGPVNADMIGQLRNWVEKGTTPDALTAYNADQSGNVTLSRPICQLGSYPKYKGSGDPNQAQSFSCVTAGN</sequence>
<keyword evidence="9" id="KW-1185">Reference proteome</keyword>
<dbReference type="RefSeq" id="WP_310127098.1">
    <property type="nucleotide sequence ID" value="NZ_JAVDRP010000024.1"/>
</dbReference>
<dbReference type="PROSITE" id="PS51257">
    <property type="entry name" value="PROKAR_LIPOPROTEIN"/>
    <property type="match status" value="1"/>
</dbReference>
<evidence type="ECO:0000256" key="7">
    <source>
        <dbReference type="ARBA" id="ARBA00023157"/>
    </source>
</evidence>
<evidence type="ECO:0000256" key="1">
    <source>
        <dbReference type="ARBA" id="ARBA00006249"/>
    </source>
</evidence>
<dbReference type="GO" id="GO:0030600">
    <property type="term" value="F:feruloyl esterase activity"/>
    <property type="evidence" value="ECO:0007669"/>
    <property type="project" value="UniProtKB-EC"/>
</dbReference>
<keyword evidence="7" id="KW-1015">Disulfide bond</keyword>
<name>A0ABU1M1D4_9BURK</name>
<dbReference type="EC" id="3.1.1.73" evidence="8"/>
<comment type="similarity">
    <text evidence="1">Belongs to the tannase family.</text>
</comment>
<organism evidence="8 9">
    <name type="scientific">Paraburkholderia terricola</name>
    <dbReference type="NCBI Taxonomy" id="169427"/>
    <lineage>
        <taxon>Bacteria</taxon>
        <taxon>Pseudomonadati</taxon>
        <taxon>Pseudomonadota</taxon>
        <taxon>Betaproteobacteria</taxon>
        <taxon>Burkholderiales</taxon>
        <taxon>Burkholderiaceae</taxon>
        <taxon>Paraburkholderia</taxon>
    </lineage>
</organism>
<evidence type="ECO:0000256" key="5">
    <source>
        <dbReference type="ARBA" id="ARBA00022801"/>
    </source>
</evidence>
<keyword evidence="6" id="KW-0106">Calcium</keyword>
<gene>
    <name evidence="8" type="ORF">J2804_006239</name>
</gene>
<dbReference type="PANTHER" id="PTHR33938">
    <property type="entry name" value="FERULOYL ESTERASE B-RELATED"/>
    <property type="match status" value="1"/>
</dbReference>
<keyword evidence="4" id="KW-0732">Signal</keyword>